<feature type="chain" id="PRO_5029577883" description="Secreted protein" evidence="1">
    <location>
        <begin position="23"/>
        <end position="126"/>
    </location>
</feature>
<feature type="signal peptide" evidence="1">
    <location>
        <begin position="1"/>
        <end position="22"/>
    </location>
</feature>
<organism evidence="2 3">
    <name type="scientific">Molossus molossus</name>
    <name type="common">Pallas' mastiff bat</name>
    <name type="synonym">Vespertilio molossus</name>
    <dbReference type="NCBI Taxonomy" id="27622"/>
    <lineage>
        <taxon>Eukaryota</taxon>
        <taxon>Metazoa</taxon>
        <taxon>Chordata</taxon>
        <taxon>Craniata</taxon>
        <taxon>Vertebrata</taxon>
        <taxon>Euteleostomi</taxon>
        <taxon>Mammalia</taxon>
        <taxon>Eutheria</taxon>
        <taxon>Laurasiatheria</taxon>
        <taxon>Chiroptera</taxon>
        <taxon>Yangochiroptera</taxon>
        <taxon>Molossidae</taxon>
        <taxon>Molossus</taxon>
    </lineage>
</organism>
<evidence type="ECO:0000313" key="3">
    <source>
        <dbReference type="Proteomes" id="UP000550707"/>
    </source>
</evidence>
<accession>A0A7J8JX31</accession>
<dbReference type="EMBL" id="JACASF010000001">
    <property type="protein sequence ID" value="KAF6500885.1"/>
    <property type="molecule type" value="Genomic_DNA"/>
</dbReference>
<keyword evidence="3" id="KW-1185">Reference proteome</keyword>
<dbReference type="AlphaFoldDB" id="A0A7J8JX31"/>
<keyword evidence="1" id="KW-0732">Signal</keyword>
<dbReference type="Proteomes" id="UP000550707">
    <property type="component" value="Unassembled WGS sequence"/>
</dbReference>
<protein>
    <recommendedName>
        <fullName evidence="4">Secreted protein</fullName>
    </recommendedName>
</protein>
<evidence type="ECO:0000313" key="2">
    <source>
        <dbReference type="EMBL" id="KAF6500885.1"/>
    </source>
</evidence>
<gene>
    <name evidence="2" type="ORF">HJG59_007917</name>
</gene>
<proteinExistence type="predicted"/>
<evidence type="ECO:0008006" key="4">
    <source>
        <dbReference type="Google" id="ProtNLM"/>
    </source>
</evidence>
<dbReference type="InParanoid" id="A0A7J8JX31"/>
<evidence type="ECO:0000256" key="1">
    <source>
        <dbReference type="SAM" id="SignalP"/>
    </source>
</evidence>
<comment type="caution">
    <text evidence="2">The sequence shown here is derived from an EMBL/GenBank/DDBJ whole genome shotgun (WGS) entry which is preliminary data.</text>
</comment>
<reference evidence="2 3" key="1">
    <citation type="journal article" date="2020" name="Nature">
        <title>Six reference-quality genomes reveal evolution of bat adaptations.</title>
        <authorList>
            <person name="Jebb D."/>
            <person name="Huang Z."/>
            <person name="Pippel M."/>
            <person name="Hughes G.M."/>
            <person name="Lavrichenko K."/>
            <person name="Devanna P."/>
            <person name="Winkler S."/>
            <person name="Jermiin L.S."/>
            <person name="Skirmuntt E.C."/>
            <person name="Katzourakis A."/>
            <person name="Burkitt-Gray L."/>
            <person name="Ray D.A."/>
            <person name="Sullivan K.A.M."/>
            <person name="Roscito J.G."/>
            <person name="Kirilenko B.M."/>
            <person name="Davalos L.M."/>
            <person name="Corthals A.P."/>
            <person name="Power M.L."/>
            <person name="Jones G."/>
            <person name="Ransome R.D."/>
            <person name="Dechmann D.K.N."/>
            <person name="Locatelli A.G."/>
            <person name="Puechmaille S.J."/>
            <person name="Fedrigo O."/>
            <person name="Jarvis E.D."/>
            <person name="Hiller M."/>
            <person name="Vernes S.C."/>
            <person name="Myers E.W."/>
            <person name="Teeling E.C."/>
        </authorList>
    </citation>
    <scope>NUCLEOTIDE SEQUENCE [LARGE SCALE GENOMIC DNA]</scope>
    <source>
        <strain evidence="2">MMolMol1</strain>
        <tissue evidence="2">Muscle</tissue>
    </source>
</reference>
<name>A0A7J8JX31_MOLMO</name>
<sequence length="126" mass="13744">MHFVLHAISIILPLWASEGTKGNSPFPVGALQRDLRSGNGVPEPLPSHSSETSYTSPVTSAGWLVEMSLFYPEGVVFTVKDKGSQKLAEMRRRSKVLQAHFNASGPCVFVFTITNECVCFTSTLVN</sequence>